<reference evidence="2" key="1">
    <citation type="submission" date="2021-01" db="EMBL/GenBank/DDBJ databases">
        <title>Genome sequence of strain Noviherbaspirillum sp. DKR-6.</title>
        <authorList>
            <person name="Chaudhary D.K."/>
        </authorList>
    </citation>
    <scope>NUCLEOTIDE SEQUENCE</scope>
    <source>
        <strain evidence="2">DKR-6</strain>
    </source>
</reference>
<dbReference type="EMBL" id="JAEPBG010000054">
    <property type="protein sequence ID" value="MBK4739365.1"/>
    <property type="molecule type" value="Genomic_DNA"/>
</dbReference>
<evidence type="ECO:0000313" key="3">
    <source>
        <dbReference type="Proteomes" id="UP000622890"/>
    </source>
</evidence>
<evidence type="ECO:0000313" key="2">
    <source>
        <dbReference type="EMBL" id="MBK4739365.1"/>
    </source>
</evidence>
<keyword evidence="1" id="KW-0175">Coiled coil</keyword>
<dbReference type="Proteomes" id="UP000622890">
    <property type="component" value="Unassembled WGS sequence"/>
</dbReference>
<name>A0A934SZH0_9BURK</name>
<sequence length="102" mass="11524">MGTAADKAQKRVKEIEEMLKQAKARAQRIEAATKAKESKTARAERERKKYLVGALVLESMEKDASINQRMLEKLDKFLTRPTERALFGLSEKSEPSDLMKAA</sequence>
<dbReference type="RefSeq" id="WP_200598730.1">
    <property type="nucleotide sequence ID" value="NZ_JAEPBG010000054.1"/>
</dbReference>
<comment type="caution">
    <text evidence="2">The sequence shown here is derived from an EMBL/GenBank/DDBJ whole genome shotgun (WGS) entry which is preliminary data.</text>
</comment>
<feature type="coiled-coil region" evidence="1">
    <location>
        <begin position="5"/>
        <end position="49"/>
    </location>
</feature>
<keyword evidence="3" id="KW-1185">Reference proteome</keyword>
<dbReference type="AlphaFoldDB" id="A0A934SZH0"/>
<accession>A0A934SZH0</accession>
<evidence type="ECO:0000256" key="1">
    <source>
        <dbReference type="SAM" id="Coils"/>
    </source>
</evidence>
<organism evidence="2 3">
    <name type="scientific">Noviherbaspirillum pedocola</name>
    <dbReference type="NCBI Taxonomy" id="2801341"/>
    <lineage>
        <taxon>Bacteria</taxon>
        <taxon>Pseudomonadati</taxon>
        <taxon>Pseudomonadota</taxon>
        <taxon>Betaproteobacteria</taxon>
        <taxon>Burkholderiales</taxon>
        <taxon>Oxalobacteraceae</taxon>
        <taxon>Noviherbaspirillum</taxon>
    </lineage>
</organism>
<gene>
    <name evidence="2" type="ORF">JJB74_32700</name>
</gene>
<protein>
    <submittedName>
        <fullName evidence="2">Mobilization protein</fullName>
    </submittedName>
</protein>
<proteinExistence type="predicted"/>